<dbReference type="SMART" id="SM00856">
    <property type="entry name" value="PMEI"/>
    <property type="match status" value="1"/>
</dbReference>
<dbReference type="RefSeq" id="XP_027082622.1">
    <property type="nucleotide sequence ID" value="XM_027226821.2"/>
</dbReference>
<feature type="chain" id="PRO_5028100711" evidence="4">
    <location>
        <begin position="28"/>
        <end position="197"/>
    </location>
</feature>
<evidence type="ECO:0000259" key="5">
    <source>
        <dbReference type="SMART" id="SM00856"/>
    </source>
</evidence>
<name>A0A6P6TXM7_COFAR</name>
<evidence type="ECO:0000256" key="2">
    <source>
        <dbReference type="ARBA" id="ARBA00023157"/>
    </source>
</evidence>
<dbReference type="Pfam" id="PF04043">
    <property type="entry name" value="PMEI"/>
    <property type="match status" value="1"/>
</dbReference>
<dbReference type="SUPFAM" id="SSF101148">
    <property type="entry name" value="Plant invertase/pectin methylesterase inhibitor"/>
    <property type="match status" value="1"/>
</dbReference>
<keyword evidence="6" id="KW-1185">Reference proteome</keyword>
<gene>
    <name evidence="7" type="primary">LOC113704957</name>
</gene>
<keyword evidence="2" id="KW-1015">Disulfide bond</keyword>
<reference evidence="6" key="1">
    <citation type="journal article" date="2025" name="Foods">
        <title>Unveiling the Microbial Signatures of Arabica Coffee Cherries: Insights into Ripeness Specific Diversity, Functional Traits, and Implications for Quality and Safety.</title>
        <authorList>
            <consortium name="RefSeq"/>
            <person name="Tenea G.N."/>
            <person name="Cifuentes V."/>
            <person name="Reyes P."/>
            <person name="Cevallos-Vallejos M."/>
        </authorList>
    </citation>
    <scope>NUCLEOTIDE SEQUENCE [LARGE SCALE GENOMIC DNA]</scope>
</reference>
<dbReference type="NCBIfam" id="TIGR01614">
    <property type="entry name" value="PME_inhib"/>
    <property type="match status" value="1"/>
</dbReference>
<feature type="domain" description="Pectinesterase inhibitor" evidence="5">
    <location>
        <begin position="38"/>
        <end position="184"/>
    </location>
</feature>
<sequence>MAISESFSPRKHFLAFLLVTIAAGCSSRTTHANPSIKASRDLLNFVCSRSSNPPLCLQVLSSDPRSRNATLKDLGFISLDAAESQAKTTQTLIGSLLQKATDPKLKAQLKSCQGFYNDSIKQLDQGRNALNAGNPRESGGYVSAANADADSCDEGFAGSSTPEPSELQDADQKFEVISGITLIVTAFLLLPPPPPSH</sequence>
<proteinExistence type="inferred from homology"/>
<evidence type="ECO:0000256" key="1">
    <source>
        <dbReference type="ARBA" id="ARBA00022729"/>
    </source>
</evidence>
<dbReference type="AlphaFoldDB" id="A0A6P6TXM7"/>
<dbReference type="GeneID" id="113704957"/>
<reference evidence="7" key="2">
    <citation type="submission" date="2025-08" db="UniProtKB">
        <authorList>
            <consortium name="RefSeq"/>
        </authorList>
    </citation>
    <scope>IDENTIFICATION</scope>
    <source>
        <tissue evidence="7">Leaves</tissue>
    </source>
</reference>
<evidence type="ECO:0000256" key="4">
    <source>
        <dbReference type="SAM" id="SignalP"/>
    </source>
</evidence>
<organism evidence="6 7">
    <name type="scientific">Coffea arabica</name>
    <name type="common">Arabian coffee</name>
    <dbReference type="NCBI Taxonomy" id="13443"/>
    <lineage>
        <taxon>Eukaryota</taxon>
        <taxon>Viridiplantae</taxon>
        <taxon>Streptophyta</taxon>
        <taxon>Embryophyta</taxon>
        <taxon>Tracheophyta</taxon>
        <taxon>Spermatophyta</taxon>
        <taxon>Magnoliopsida</taxon>
        <taxon>eudicotyledons</taxon>
        <taxon>Gunneridae</taxon>
        <taxon>Pentapetalae</taxon>
        <taxon>asterids</taxon>
        <taxon>lamiids</taxon>
        <taxon>Gentianales</taxon>
        <taxon>Rubiaceae</taxon>
        <taxon>Ixoroideae</taxon>
        <taxon>Gardenieae complex</taxon>
        <taxon>Bertiereae - Coffeeae clade</taxon>
        <taxon>Coffeeae</taxon>
        <taxon>Coffea</taxon>
    </lineage>
</organism>
<dbReference type="Proteomes" id="UP001652660">
    <property type="component" value="Chromosome 8e"/>
</dbReference>
<evidence type="ECO:0000313" key="6">
    <source>
        <dbReference type="Proteomes" id="UP001652660"/>
    </source>
</evidence>
<dbReference type="InterPro" id="IPR034086">
    <property type="entry name" value="PMEI_plant"/>
</dbReference>
<dbReference type="GO" id="GO:0046910">
    <property type="term" value="F:pectinesterase inhibitor activity"/>
    <property type="evidence" value="ECO:0007669"/>
    <property type="project" value="InterPro"/>
</dbReference>
<protein>
    <submittedName>
        <fullName evidence="7">Pectinesterase inhibitor-like</fullName>
    </submittedName>
</protein>
<dbReference type="Gene3D" id="1.20.140.40">
    <property type="entry name" value="Invertase/pectin methylesterase inhibitor family protein"/>
    <property type="match status" value="1"/>
</dbReference>
<dbReference type="FunFam" id="1.20.140.40:FF:000008">
    <property type="entry name" value="Invertase/pectin methylesterase inhibitor family protein"/>
    <property type="match status" value="1"/>
</dbReference>
<dbReference type="InterPro" id="IPR006501">
    <property type="entry name" value="Pectinesterase_inhib_dom"/>
</dbReference>
<dbReference type="PANTHER" id="PTHR36710">
    <property type="entry name" value="PECTINESTERASE INHIBITOR-LIKE"/>
    <property type="match status" value="1"/>
</dbReference>
<dbReference type="OrthoDB" id="764172at2759"/>
<feature type="signal peptide" evidence="4">
    <location>
        <begin position="1"/>
        <end position="27"/>
    </location>
</feature>
<accession>A0A6P6TXM7</accession>
<dbReference type="InterPro" id="IPR052421">
    <property type="entry name" value="PCW_Enzyme_Inhibitor"/>
</dbReference>
<dbReference type="CDD" id="cd15797">
    <property type="entry name" value="PMEI"/>
    <property type="match status" value="1"/>
</dbReference>
<evidence type="ECO:0000256" key="3">
    <source>
        <dbReference type="ARBA" id="ARBA00038471"/>
    </source>
</evidence>
<dbReference type="PANTHER" id="PTHR36710:SF4">
    <property type="entry name" value="PLANT INVERTASE_PECTIN METHYLESTERASE INHIBITOR SUPERFAMILY PROTEIN"/>
    <property type="match status" value="1"/>
</dbReference>
<keyword evidence="1 4" id="KW-0732">Signal</keyword>
<comment type="similarity">
    <text evidence="3">Belongs to the PMEI family.</text>
</comment>
<dbReference type="InterPro" id="IPR035513">
    <property type="entry name" value="Invertase/methylesterase_inhib"/>
</dbReference>
<evidence type="ECO:0000313" key="7">
    <source>
        <dbReference type="RefSeq" id="XP_027082622.1"/>
    </source>
</evidence>